<comment type="catalytic activity">
    <reaction evidence="8">
        <text>L-dehydroascorbate + 2 glutathione = glutathione disulfide + L-ascorbate</text>
        <dbReference type="Rhea" id="RHEA:24424"/>
        <dbReference type="ChEBI" id="CHEBI:38290"/>
        <dbReference type="ChEBI" id="CHEBI:57925"/>
        <dbReference type="ChEBI" id="CHEBI:58297"/>
        <dbReference type="ChEBI" id="CHEBI:58539"/>
        <dbReference type="EC" id="1.8.5.1"/>
    </reaction>
</comment>
<dbReference type="EC" id="1.20.4.2" evidence="3"/>
<dbReference type="InterPro" id="IPR011767">
    <property type="entry name" value="GLR_AS"/>
</dbReference>
<organism evidence="10 11">
    <name type="scientific">Cylicocyclus nassatus</name>
    <name type="common">Nematode worm</name>
    <dbReference type="NCBI Taxonomy" id="53992"/>
    <lineage>
        <taxon>Eukaryota</taxon>
        <taxon>Metazoa</taxon>
        <taxon>Ecdysozoa</taxon>
        <taxon>Nematoda</taxon>
        <taxon>Chromadorea</taxon>
        <taxon>Rhabditida</taxon>
        <taxon>Rhabditina</taxon>
        <taxon>Rhabditomorpha</taxon>
        <taxon>Strongyloidea</taxon>
        <taxon>Strongylidae</taxon>
        <taxon>Cylicocyclus</taxon>
    </lineage>
</organism>
<dbReference type="FunFam" id="3.40.30.10:FF:000123">
    <property type="entry name" value="Glutathione transferase o1"/>
    <property type="match status" value="1"/>
</dbReference>
<dbReference type="GO" id="GO:0050610">
    <property type="term" value="F:methylarsonate reductase activity"/>
    <property type="evidence" value="ECO:0007669"/>
    <property type="project" value="UniProtKB-EC"/>
</dbReference>
<evidence type="ECO:0000256" key="5">
    <source>
        <dbReference type="ARBA" id="ARBA00032681"/>
    </source>
</evidence>
<comment type="catalytic activity">
    <reaction evidence="7">
        <text>methylarsonate + 2 glutathione + H(+) = methylarsonous acid + glutathione disulfide + H2O</text>
        <dbReference type="Rhea" id="RHEA:15969"/>
        <dbReference type="ChEBI" id="CHEBI:15377"/>
        <dbReference type="ChEBI" id="CHEBI:15378"/>
        <dbReference type="ChEBI" id="CHEBI:17826"/>
        <dbReference type="ChEBI" id="CHEBI:33409"/>
        <dbReference type="ChEBI" id="CHEBI:57925"/>
        <dbReference type="ChEBI" id="CHEBI:58297"/>
        <dbReference type="EC" id="1.20.4.2"/>
    </reaction>
</comment>
<dbReference type="EMBL" id="CATQJL010000223">
    <property type="protein sequence ID" value="CAJ0599231.1"/>
    <property type="molecule type" value="Genomic_DNA"/>
</dbReference>
<dbReference type="AlphaFoldDB" id="A0AA36GW36"/>
<evidence type="ECO:0000256" key="6">
    <source>
        <dbReference type="ARBA" id="ARBA00047960"/>
    </source>
</evidence>
<dbReference type="Proteomes" id="UP001176961">
    <property type="component" value="Unassembled WGS sequence"/>
</dbReference>
<dbReference type="GO" id="GO:0005737">
    <property type="term" value="C:cytoplasm"/>
    <property type="evidence" value="ECO:0007669"/>
    <property type="project" value="TreeGrafter"/>
</dbReference>
<dbReference type="SFLD" id="SFLDS00019">
    <property type="entry name" value="Glutathione_Transferase_(cytos"/>
    <property type="match status" value="1"/>
</dbReference>
<dbReference type="EC" id="1.8.5.1" evidence="2"/>
<comment type="similarity">
    <text evidence="1">Belongs to the GST superfamily. Omega family.</text>
</comment>
<dbReference type="PANTHER" id="PTHR43968">
    <property type="match status" value="1"/>
</dbReference>
<dbReference type="Gene3D" id="3.40.30.10">
    <property type="entry name" value="Glutaredoxin"/>
    <property type="match status" value="1"/>
</dbReference>
<evidence type="ECO:0000256" key="8">
    <source>
        <dbReference type="ARBA" id="ARBA00049544"/>
    </source>
</evidence>
<evidence type="ECO:0000256" key="1">
    <source>
        <dbReference type="ARBA" id="ARBA00011067"/>
    </source>
</evidence>
<evidence type="ECO:0000256" key="7">
    <source>
        <dbReference type="ARBA" id="ARBA00048353"/>
    </source>
</evidence>
<gene>
    <name evidence="10" type="ORF">CYNAS_LOCUS11214</name>
</gene>
<sequence length="114" mass="12933">MLGAIVCLVLFLLPMSVSPEIIGLERKSLRGGDQLKKPSLPLRLYAMRFCPWCERVLIYLAKKNISAEVVNVNLSDKPSFLKEKNPDERVPVLEDNGKIITDSALICEYLDWSR</sequence>
<evidence type="ECO:0000256" key="2">
    <source>
        <dbReference type="ARBA" id="ARBA00012436"/>
    </source>
</evidence>
<dbReference type="SUPFAM" id="SSF52833">
    <property type="entry name" value="Thioredoxin-like"/>
    <property type="match status" value="1"/>
</dbReference>
<comment type="catalytic activity">
    <reaction evidence="6">
        <text>RX + glutathione = an S-substituted glutathione + a halide anion + H(+)</text>
        <dbReference type="Rhea" id="RHEA:16437"/>
        <dbReference type="ChEBI" id="CHEBI:15378"/>
        <dbReference type="ChEBI" id="CHEBI:16042"/>
        <dbReference type="ChEBI" id="CHEBI:17792"/>
        <dbReference type="ChEBI" id="CHEBI:57925"/>
        <dbReference type="ChEBI" id="CHEBI:90779"/>
        <dbReference type="EC" id="2.5.1.18"/>
    </reaction>
</comment>
<name>A0AA36GW36_CYLNA</name>
<feature type="non-terminal residue" evidence="10">
    <location>
        <position position="1"/>
    </location>
</feature>
<accession>A0AA36GW36</accession>
<keyword evidence="11" id="KW-1185">Reference proteome</keyword>
<dbReference type="InterPro" id="IPR050983">
    <property type="entry name" value="GST_Omega/HSP26"/>
</dbReference>
<dbReference type="PROSITE" id="PS50404">
    <property type="entry name" value="GST_NTER"/>
    <property type="match status" value="1"/>
</dbReference>
<feature type="domain" description="GST N-terminal" evidence="9">
    <location>
        <begin position="40"/>
        <end position="114"/>
    </location>
</feature>
<dbReference type="InterPro" id="IPR004045">
    <property type="entry name" value="Glutathione_S-Trfase_N"/>
</dbReference>
<dbReference type="InterPro" id="IPR040079">
    <property type="entry name" value="Glutathione_S-Trfase"/>
</dbReference>
<evidence type="ECO:0000313" key="11">
    <source>
        <dbReference type="Proteomes" id="UP001176961"/>
    </source>
</evidence>
<protein>
    <recommendedName>
        <fullName evidence="4">Glutathione-dependent dehydroascorbate reductase</fullName>
        <ecNumber evidence="3">1.20.4.2</ecNumber>
        <ecNumber evidence="2">1.8.5.1</ecNumber>
    </recommendedName>
    <alternativeName>
        <fullName evidence="5">Monomethylarsonic acid reductase</fullName>
    </alternativeName>
</protein>
<dbReference type="InterPro" id="IPR036249">
    <property type="entry name" value="Thioredoxin-like_sf"/>
</dbReference>
<evidence type="ECO:0000259" key="9">
    <source>
        <dbReference type="PROSITE" id="PS50404"/>
    </source>
</evidence>
<dbReference type="GO" id="GO:0006749">
    <property type="term" value="P:glutathione metabolic process"/>
    <property type="evidence" value="ECO:0007669"/>
    <property type="project" value="TreeGrafter"/>
</dbReference>
<dbReference type="GO" id="GO:0045174">
    <property type="term" value="F:glutathione dehydrogenase (ascorbate) activity"/>
    <property type="evidence" value="ECO:0007669"/>
    <property type="project" value="UniProtKB-EC"/>
</dbReference>
<evidence type="ECO:0000256" key="4">
    <source>
        <dbReference type="ARBA" id="ARBA00032186"/>
    </source>
</evidence>
<evidence type="ECO:0000313" key="10">
    <source>
        <dbReference type="EMBL" id="CAJ0599231.1"/>
    </source>
</evidence>
<dbReference type="PANTHER" id="PTHR43968:SF6">
    <property type="entry name" value="GLUTATHIONE S-TRANSFERASE OMEGA"/>
    <property type="match status" value="1"/>
</dbReference>
<comment type="caution">
    <text evidence="10">The sequence shown here is derived from an EMBL/GenBank/DDBJ whole genome shotgun (WGS) entry which is preliminary data.</text>
</comment>
<dbReference type="PROSITE" id="PS00195">
    <property type="entry name" value="GLUTAREDOXIN_1"/>
    <property type="match status" value="1"/>
</dbReference>
<dbReference type="Pfam" id="PF13417">
    <property type="entry name" value="GST_N_3"/>
    <property type="match status" value="1"/>
</dbReference>
<dbReference type="GO" id="GO:0004364">
    <property type="term" value="F:glutathione transferase activity"/>
    <property type="evidence" value="ECO:0007669"/>
    <property type="project" value="UniProtKB-EC"/>
</dbReference>
<evidence type="ECO:0000256" key="3">
    <source>
        <dbReference type="ARBA" id="ARBA00013060"/>
    </source>
</evidence>
<reference evidence="10" key="1">
    <citation type="submission" date="2023-07" db="EMBL/GenBank/DDBJ databases">
        <authorList>
            <consortium name="CYATHOMIX"/>
        </authorList>
    </citation>
    <scope>NUCLEOTIDE SEQUENCE</scope>
    <source>
        <strain evidence="10">N/A</strain>
    </source>
</reference>
<proteinExistence type="inferred from homology"/>